<evidence type="ECO:0000313" key="1">
    <source>
        <dbReference type="EMBL" id="BDZ52811.1"/>
    </source>
</evidence>
<name>A0ABM8GWG5_9MICO</name>
<accession>A0ABM8GWG5</accession>
<gene>
    <name evidence="1" type="ORF">GCM10025867_50520</name>
</gene>
<organism evidence="1 2">
    <name type="scientific">Frondihabitans sucicola</name>
    <dbReference type="NCBI Taxonomy" id="1268041"/>
    <lineage>
        <taxon>Bacteria</taxon>
        <taxon>Bacillati</taxon>
        <taxon>Actinomycetota</taxon>
        <taxon>Actinomycetes</taxon>
        <taxon>Micrococcales</taxon>
        <taxon>Microbacteriaceae</taxon>
        <taxon>Frondihabitans</taxon>
    </lineage>
</organism>
<reference evidence="2" key="1">
    <citation type="journal article" date="2019" name="Int. J. Syst. Evol. Microbiol.">
        <title>The Global Catalogue of Microorganisms (GCM) 10K type strain sequencing project: providing services to taxonomists for standard genome sequencing and annotation.</title>
        <authorList>
            <consortium name="The Broad Institute Genomics Platform"/>
            <consortium name="The Broad Institute Genome Sequencing Center for Infectious Disease"/>
            <person name="Wu L."/>
            <person name="Ma J."/>
        </authorList>
    </citation>
    <scope>NUCLEOTIDE SEQUENCE [LARGE SCALE GENOMIC DNA]</scope>
    <source>
        <strain evidence="2">NBRC 108728</strain>
    </source>
</reference>
<dbReference type="EMBL" id="AP027733">
    <property type="protein sequence ID" value="BDZ52811.1"/>
    <property type="molecule type" value="Genomic_DNA"/>
</dbReference>
<keyword evidence="2" id="KW-1185">Reference proteome</keyword>
<sequence>MSSTLATPAPVSPNMILTPEVKARTAVLQTHLGLDSRTAMYCVLADRGQLRFLTTGVPDWLKARRRDWFGVAIAPKLSQALDHYMPGWRYLTQQELDIAWHIRKGVADPLWDLDYLAALTVDDDAFNPDLVPWLDRFRTLDRGGKLPVVVATALSALWPAWNKRKRTQSREASGRFQAPVSVLQPA</sequence>
<dbReference type="Proteomes" id="UP001321486">
    <property type="component" value="Plasmid pNBRC108728a"/>
</dbReference>
<proteinExistence type="predicted"/>
<dbReference type="RefSeq" id="WP_286347094.1">
    <property type="nucleotide sequence ID" value="NZ_AP027733.1"/>
</dbReference>
<evidence type="ECO:0000313" key="2">
    <source>
        <dbReference type="Proteomes" id="UP001321486"/>
    </source>
</evidence>
<keyword evidence="1" id="KW-0614">Plasmid</keyword>
<protein>
    <submittedName>
        <fullName evidence="1">Uncharacterized protein</fullName>
    </submittedName>
</protein>
<geneLocation type="plasmid" evidence="1 2">
    <name>pNBRC108728a</name>
</geneLocation>